<evidence type="ECO:0000313" key="6">
    <source>
        <dbReference type="EMBL" id="PFG73286.1"/>
    </source>
</evidence>
<dbReference type="EMBL" id="PDJQ01000001">
    <property type="protein sequence ID" value="PFG73286.1"/>
    <property type="molecule type" value="Genomic_DNA"/>
</dbReference>
<dbReference type="InterPro" id="IPR001077">
    <property type="entry name" value="COMT_C"/>
</dbReference>
<dbReference type="Pfam" id="PF08100">
    <property type="entry name" value="Dimerisation"/>
    <property type="match status" value="1"/>
</dbReference>
<evidence type="ECO:0000256" key="1">
    <source>
        <dbReference type="ARBA" id="ARBA00022603"/>
    </source>
</evidence>
<keyword evidence="1 6" id="KW-0489">Methyltransferase</keyword>
<dbReference type="Pfam" id="PF00891">
    <property type="entry name" value="Methyltransf_2"/>
    <property type="match status" value="1"/>
</dbReference>
<dbReference type="SUPFAM" id="SSF53335">
    <property type="entry name" value="S-adenosyl-L-methionine-dependent methyltransferases"/>
    <property type="match status" value="1"/>
</dbReference>
<dbReference type="InterPro" id="IPR012967">
    <property type="entry name" value="COMT_dimerisation"/>
</dbReference>
<dbReference type="InterPro" id="IPR036388">
    <property type="entry name" value="WH-like_DNA-bd_sf"/>
</dbReference>
<evidence type="ECO:0000256" key="3">
    <source>
        <dbReference type="ARBA" id="ARBA00022691"/>
    </source>
</evidence>
<dbReference type="InterPro" id="IPR029063">
    <property type="entry name" value="SAM-dependent_MTases_sf"/>
</dbReference>
<reference evidence="6 7" key="1">
    <citation type="submission" date="2017-09" db="EMBL/GenBank/DDBJ databases">
        <title>Sequencing the genomes of two abundant thermophiles in Great Basin hot springs: Thermocrinis jamiesonii and novel Chloroflexi Thermoflexus hugenholtzii.</title>
        <authorList>
            <person name="Hedlund B."/>
        </authorList>
    </citation>
    <scope>NUCLEOTIDE SEQUENCE [LARGE SCALE GENOMIC DNA]</scope>
    <source>
        <strain evidence="6 7">G233</strain>
    </source>
</reference>
<organism evidence="6 7">
    <name type="scientific">Tepidiforma thermophila (strain KCTC 52669 / CGMCC 1.13589 / G233)</name>
    <dbReference type="NCBI Taxonomy" id="2761530"/>
    <lineage>
        <taxon>Bacteria</taxon>
        <taxon>Bacillati</taxon>
        <taxon>Chloroflexota</taxon>
        <taxon>Tepidiformia</taxon>
        <taxon>Tepidiformales</taxon>
        <taxon>Tepidiformaceae</taxon>
        <taxon>Tepidiforma</taxon>
    </lineage>
</organism>
<sequence length="283" mass="28720">MAGKGRAAADWLERTLAGPALVQALAAAARLGIFDLVRDQPRSALLLASTAGVHPEGLARLLRALAAAGVLAPTGDGRFGPTPVSDLLCRDARGPHRERLLALANLEWEGWAGLLQAVETGRPARALPGPGEELPPAAAADALRRAPGSAAPAIVFGSEGARAWLAAAIPAATGAAGPPACAAGSGLSARDDAGVLAELAAVHAALPPGGRVLLVEPVLSADPAAGLDLALRDLRRLALGAGRYRTAEEWQRLLERAGLRFEGMQPVRGAGGWAVLTASRGLV</sequence>
<keyword evidence="3" id="KW-0949">S-adenosyl-L-methionine</keyword>
<dbReference type="PANTHER" id="PTHR43712:SF2">
    <property type="entry name" value="O-METHYLTRANSFERASE CICE"/>
    <property type="match status" value="1"/>
</dbReference>
<proteinExistence type="predicted"/>
<evidence type="ECO:0000259" key="5">
    <source>
        <dbReference type="Pfam" id="PF08100"/>
    </source>
</evidence>
<evidence type="ECO:0000259" key="4">
    <source>
        <dbReference type="Pfam" id="PF00891"/>
    </source>
</evidence>
<dbReference type="Gene3D" id="3.40.50.150">
    <property type="entry name" value="Vaccinia Virus protein VP39"/>
    <property type="match status" value="1"/>
</dbReference>
<dbReference type="AlphaFoldDB" id="A0A2A9HE77"/>
<evidence type="ECO:0000256" key="2">
    <source>
        <dbReference type="ARBA" id="ARBA00022679"/>
    </source>
</evidence>
<dbReference type="InterPro" id="IPR036390">
    <property type="entry name" value="WH_DNA-bd_sf"/>
</dbReference>
<gene>
    <name evidence="6" type="ORF">A9A59_0481</name>
</gene>
<dbReference type="Gene3D" id="1.10.10.10">
    <property type="entry name" value="Winged helix-like DNA-binding domain superfamily/Winged helix DNA-binding domain"/>
    <property type="match status" value="1"/>
</dbReference>
<dbReference type="GO" id="GO:0046983">
    <property type="term" value="F:protein dimerization activity"/>
    <property type="evidence" value="ECO:0007669"/>
    <property type="project" value="InterPro"/>
</dbReference>
<dbReference type="PANTHER" id="PTHR43712">
    <property type="entry name" value="PUTATIVE (AFU_ORTHOLOGUE AFUA_4G14580)-RELATED"/>
    <property type="match status" value="1"/>
</dbReference>
<keyword evidence="2 6" id="KW-0808">Transferase</keyword>
<dbReference type="SUPFAM" id="SSF46785">
    <property type="entry name" value="Winged helix' DNA-binding domain"/>
    <property type="match status" value="1"/>
</dbReference>
<dbReference type="GO" id="GO:0032259">
    <property type="term" value="P:methylation"/>
    <property type="evidence" value="ECO:0007669"/>
    <property type="project" value="UniProtKB-KW"/>
</dbReference>
<protein>
    <submittedName>
        <fullName evidence="6">Methyltransferase family protein</fullName>
    </submittedName>
</protein>
<name>A0A2A9HE77_TEPT2</name>
<keyword evidence="7" id="KW-1185">Reference proteome</keyword>
<dbReference type="RefSeq" id="WP_106427045.1">
    <property type="nucleotide sequence ID" value="NZ_PDJQ01000001.1"/>
</dbReference>
<feature type="domain" description="O-methyltransferase C-terminal" evidence="4">
    <location>
        <begin position="191"/>
        <end position="259"/>
    </location>
</feature>
<evidence type="ECO:0000313" key="7">
    <source>
        <dbReference type="Proteomes" id="UP000223071"/>
    </source>
</evidence>
<accession>A0A2A9HE77</accession>
<dbReference type="Proteomes" id="UP000223071">
    <property type="component" value="Unassembled WGS sequence"/>
</dbReference>
<comment type="caution">
    <text evidence="6">The sequence shown here is derived from an EMBL/GenBank/DDBJ whole genome shotgun (WGS) entry which is preliminary data.</text>
</comment>
<dbReference type="GO" id="GO:0008171">
    <property type="term" value="F:O-methyltransferase activity"/>
    <property type="evidence" value="ECO:0007669"/>
    <property type="project" value="InterPro"/>
</dbReference>
<feature type="domain" description="O-methyltransferase dimerisation" evidence="5">
    <location>
        <begin position="19"/>
        <end position="90"/>
    </location>
</feature>